<comment type="similarity">
    <text evidence="2 8">Belongs to the peptidase A24 family.</text>
</comment>
<dbReference type="InterPro" id="IPR000045">
    <property type="entry name" value="Prepilin_IV_endopep_pep"/>
</dbReference>
<evidence type="ECO:0000256" key="1">
    <source>
        <dbReference type="ARBA" id="ARBA00004429"/>
    </source>
</evidence>
<keyword evidence="3" id="KW-1003">Cell membrane</keyword>
<comment type="function">
    <text evidence="9">Plays an essential role in type IV pili and type II pseudopili formation by proteolytically removing the leader sequence from substrate proteins and subsequently monomethylating the alpha-amino group of the newly exposed N-terminal phenylalanine.</text>
</comment>
<dbReference type="PANTHER" id="PTHR30487">
    <property type="entry name" value="TYPE 4 PREPILIN-LIKE PROTEINS LEADER PEPTIDE-PROCESSING ENZYME"/>
    <property type="match status" value="1"/>
</dbReference>
<feature type="transmembrane region" description="Helical" evidence="10">
    <location>
        <begin position="238"/>
        <end position="257"/>
    </location>
</feature>
<name>A0A7W6F4T9_9SPHN</name>
<dbReference type="GO" id="GO:0005886">
    <property type="term" value="C:plasma membrane"/>
    <property type="evidence" value="ECO:0007669"/>
    <property type="project" value="UniProtKB-SubCell"/>
</dbReference>
<comment type="subcellular location">
    <subcellularLocation>
        <location evidence="1">Cell inner membrane</location>
        <topology evidence="1">Multi-pass membrane protein</topology>
    </subcellularLocation>
    <subcellularLocation>
        <location evidence="9">Cell membrane</location>
        <topology evidence="9">Multi-pass membrane protein</topology>
    </subcellularLocation>
</comment>
<dbReference type="EC" id="3.4.23.43" evidence="9"/>
<keyword evidence="9 13" id="KW-0808">Transferase</keyword>
<dbReference type="AlphaFoldDB" id="A0A7W6F4T9"/>
<evidence type="ECO:0000259" key="12">
    <source>
        <dbReference type="Pfam" id="PF06750"/>
    </source>
</evidence>
<proteinExistence type="inferred from homology"/>
<evidence type="ECO:0000256" key="2">
    <source>
        <dbReference type="ARBA" id="ARBA00005801"/>
    </source>
</evidence>
<feature type="domain" description="Prepilin peptidase A24 N-terminal" evidence="12">
    <location>
        <begin position="21"/>
        <end position="102"/>
    </location>
</feature>
<dbReference type="GO" id="GO:0008168">
    <property type="term" value="F:methyltransferase activity"/>
    <property type="evidence" value="ECO:0007669"/>
    <property type="project" value="UniProtKB-KW"/>
</dbReference>
<keyword evidence="5 9" id="KW-0812">Transmembrane</keyword>
<evidence type="ECO:0000313" key="13">
    <source>
        <dbReference type="EMBL" id="MBB3880815.1"/>
    </source>
</evidence>
<keyword evidence="7 10" id="KW-0472">Membrane</keyword>
<comment type="caution">
    <text evidence="13">The sequence shown here is derived from an EMBL/GenBank/DDBJ whole genome shotgun (WGS) entry which is preliminary data.</text>
</comment>
<protein>
    <recommendedName>
        <fullName evidence="9">Prepilin leader peptidase/N-methyltransferase</fullName>
        <ecNumber evidence="9">2.1.1.-</ecNumber>
        <ecNumber evidence="9">3.4.23.43</ecNumber>
    </recommendedName>
</protein>
<keyword evidence="9 13" id="KW-0489">Methyltransferase</keyword>
<accession>A0A7W6F4T9</accession>
<dbReference type="Gene3D" id="1.20.120.1220">
    <property type="match status" value="1"/>
</dbReference>
<feature type="transmembrane region" description="Helical" evidence="10">
    <location>
        <begin position="159"/>
        <end position="177"/>
    </location>
</feature>
<dbReference type="InterPro" id="IPR014032">
    <property type="entry name" value="Peptidase_A24A_bac"/>
</dbReference>
<evidence type="ECO:0000256" key="7">
    <source>
        <dbReference type="ARBA" id="ARBA00023136"/>
    </source>
</evidence>
<evidence type="ECO:0000256" key="6">
    <source>
        <dbReference type="ARBA" id="ARBA00022989"/>
    </source>
</evidence>
<dbReference type="GO" id="GO:0004190">
    <property type="term" value="F:aspartic-type endopeptidase activity"/>
    <property type="evidence" value="ECO:0007669"/>
    <property type="project" value="UniProtKB-EC"/>
</dbReference>
<evidence type="ECO:0000313" key="14">
    <source>
        <dbReference type="Proteomes" id="UP000538670"/>
    </source>
</evidence>
<evidence type="ECO:0000256" key="4">
    <source>
        <dbReference type="ARBA" id="ARBA00022519"/>
    </source>
</evidence>
<gene>
    <name evidence="13" type="ORF">GGR48_003265</name>
</gene>
<evidence type="ECO:0000256" key="10">
    <source>
        <dbReference type="SAM" id="Phobius"/>
    </source>
</evidence>
<dbReference type="GO" id="GO:0006465">
    <property type="term" value="P:signal peptide processing"/>
    <property type="evidence" value="ECO:0007669"/>
    <property type="project" value="TreeGrafter"/>
</dbReference>
<keyword evidence="9 13" id="KW-0378">Hydrolase</keyword>
<keyword evidence="9" id="KW-0511">Multifunctional enzyme</keyword>
<dbReference type="InterPro" id="IPR010627">
    <property type="entry name" value="Prepilin_pept_A24_N"/>
</dbReference>
<dbReference type="RefSeq" id="WP_183952846.1">
    <property type="nucleotide sequence ID" value="NZ_JACIDH010000021.1"/>
</dbReference>
<dbReference type="EMBL" id="JACIDH010000021">
    <property type="protein sequence ID" value="MBB3880815.1"/>
    <property type="molecule type" value="Genomic_DNA"/>
</dbReference>
<dbReference type="GO" id="GO:0032259">
    <property type="term" value="P:methylation"/>
    <property type="evidence" value="ECO:0007669"/>
    <property type="project" value="UniProtKB-KW"/>
</dbReference>
<evidence type="ECO:0000256" key="3">
    <source>
        <dbReference type="ARBA" id="ARBA00022475"/>
    </source>
</evidence>
<feature type="domain" description="Prepilin type IV endopeptidase peptidase" evidence="11">
    <location>
        <begin position="113"/>
        <end position="219"/>
    </location>
</feature>
<evidence type="ECO:0000256" key="9">
    <source>
        <dbReference type="RuleBase" id="RU003794"/>
    </source>
</evidence>
<feature type="transmembrane region" description="Helical" evidence="10">
    <location>
        <begin position="135"/>
        <end position="153"/>
    </location>
</feature>
<dbReference type="EC" id="2.1.1.-" evidence="9"/>
<evidence type="ECO:0000259" key="11">
    <source>
        <dbReference type="Pfam" id="PF01478"/>
    </source>
</evidence>
<keyword evidence="4" id="KW-0997">Cell inner membrane</keyword>
<keyword evidence="6 10" id="KW-1133">Transmembrane helix</keyword>
<keyword evidence="9" id="KW-0645">Protease</keyword>
<dbReference type="Pfam" id="PF06750">
    <property type="entry name" value="A24_N_bact"/>
    <property type="match status" value="1"/>
</dbReference>
<comment type="catalytic activity">
    <reaction evidence="9">
        <text>Typically cleaves a -Gly-|-Phe- bond to release an N-terminal, basic peptide of 5-8 residues from type IV prepilin, and then N-methylates the new N-terminal amino group, the methyl donor being S-adenosyl-L-methionine.</text>
        <dbReference type="EC" id="3.4.23.43"/>
    </reaction>
</comment>
<dbReference type="PANTHER" id="PTHR30487:SF0">
    <property type="entry name" value="PREPILIN LEADER PEPTIDASE_N-METHYLTRANSFERASE-RELATED"/>
    <property type="match status" value="1"/>
</dbReference>
<dbReference type="InterPro" id="IPR050882">
    <property type="entry name" value="Prepilin_peptidase/N-MTase"/>
</dbReference>
<dbReference type="Pfam" id="PF01478">
    <property type="entry name" value="Peptidase_A24"/>
    <property type="match status" value="1"/>
</dbReference>
<dbReference type="Proteomes" id="UP000538670">
    <property type="component" value="Unassembled WGS sequence"/>
</dbReference>
<dbReference type="PRINTS" id="PR00864">
    <property type="entry name" value="PREPILNPTASE"/>
</dbReference>
<keyword evidence="14" id="KW-1185">Reference proteome</keyword>
<feature type="transmembrane region" description="Helical" evidence="10">
    <location>
        <begin position="12"/>
        <end position="38"/>
    </location>
</feature>
<evidence type="ECO:0000256" key="8">
    <source>
        <dbReference type="RuleBase" id="RU003793"/>
    </source>
</evidence>
<sequence>MDFGAADFGAGSTIWAASYGVAGAIVGSFVAALVLRWLDDRSVLTGRSACDACGQTLRVWELMPVLSALWLRGRCARCGARIDPVHGRIEGLAALIGVAAGWVAGPDGWTGALFGWSLLALGALDALALWLPDRLTLWLAGTGMMTGALGFGPSFGERMLGGLVGFGLLWAIAAGYRRWRGREGLGGGDAKLLGAIGLWLGWRMLPGVLLAACLIGLGWVAVCHVLGRRMAGDDMVPLGTLLALAAYPAWLLMIGSAS</sequence>
<feature type="transmembrane region" description="Helical" evidence="10">
    <location>
        <begin position="208"/>
        <end position="226"/>
    </location>
</feature>
<organism evidence="13 14">
    <name type="scientific">Sphingomonas pseudosanguinis</name>
    <dbReference type="NCBI Taxonomy" id="413712"/>
    <lineage>
        <taxon>Bacteria</taxon>
        <taxon>Pseudomonadati</taxon>
        <taxon>Pseudomonadota</taxon>
        <taxon>Alphaproteobacteria</taxon>
        <taxon>Sphingomonadales</taxon>
        <taxon>Sphingomonadaceae</taxon>
        <taxon>Sphingomonas</taxon>
    </lineage>
</organism>
<evidence type="ECO:0000256" key="5">
    <source>
        <dbReference type="ARBA" id="ARBA00022692"/>
    </source>
</evidence>
<reference evidence="13 14" key="1">
    <citation type="submission" date="2020-08" db="EMBL/GenBank/DDBJ databases">
        <title>Genomic Encyclopedia of Type Strains, Phase IV (KMG-IV): sequencing the most valuable type-strain genomes for metagenomic binning, comparative biology and taxonomic classification.</title>
        <authorList>
            <person name="Goeker M."/>
        </authorList>
    </citation>
    <scope>NUCLEOTIDE SEQUENCE [LARGE SCALE GENOMIC DNA]</scope>
    <source>
        <strain evidence="13 14">DSM 19512</strain>
    </source>
</reference>